<evidence type="ECO:0000259" key="3">
    <source>
        <dbReference type="Pfam" id="PF25567"/>
    </source>
</evidence>
<dbReference type="AlphaFoldDB" id="A0A2N8UG21"/>
<dbReference type="EMBL" id="LT795060">
    <property type="protein sequence ID" value="SJX63343.1"/>
    <property type="molecule type" value="Genomic_DNA"/>
</dbReference>
<dbReference type="GO" id="GO:0051082">
    <property type="term" value="F:unfolded protein binding"/>
    <property type="evidence" value="ECO:0007669"/>
    <property type="project" value="TreeGrafter"/>
</dbReference>
<accession>A0A2N8UG21</accession>
<reference evidence="4 5" key="1">
    <citation type="submission" date="2017-02" db="EMBL/GenBank/DDBJ databases">
        <authorList>
            <person name="Peterson S.W."/>
        </authorList>
    </citation>
    <scope>NUCLEOTIDE SEQUENCE [LARGE SCALE GENOMIC DNA]</scope>
    <source>
        <strain evidence="4 5">SRS1_H2-8</strain>
    </source>
</reference>
<evidence type="ECO:0000256" key="2">
    <source>
        <dbReference type="SAM" id="MobiDB-lite"/>
    </source>
</evidence>
<sequence length="1096" mass="113890">MPKSGFDPQRHQRKLHRHNPLSKSASASASSSAHASPSSVSSATLDALQQATKIASGGGGASHSAPSDSIVPLLANLPAPDTAATTATINLADKVWSLASVSLLLTVSPTQSAAEVKHHRKLLLSHNLVGRLLLALQSHTEVDVRREASGALRNLCVDSGIDVRNQVVNKGGVPAILSAMRWASNALGFDASSSANPSVSFVDDAPTQEQDLEAKKALLSKPLDKMNKKEKRHASKLAATLGKTLEQVAGHGLSAEDEHKLVASSSHDATGNDAMDTSAAASLTSRKGEPFLGLDSNTRKGLIEMAENLVTVVWCLCESGDKAFAKLVSWKWLDQDVVGAGASNDELSGQGLAAWLSSAIALGSRAASVLSTAGADGSRATSSLASDLAAETLGVLSNEELYLLLDLALASGNALCALTDGGEADFVDGLLSRKSSTPPPKPSKKKGARPAPAVVPQAPIATSLDEQPASATRCLAAIQTALTLLEACVQTDASNMDKLKRYVLSQTTMLGVLSAGILRNIAAAVDTKAAAASARSKSSRKHAGGAATLTSSNIFVPAAKSNAAAADGISLKKYEESVILPTLTRLLSGVDMTRLAHDLDGRGDVGEAVSLDSNAKDGGLDEAALRAKMQGKAEEKAQTLMLALEVLAEMAASLDSRAAGGLAEEDDEDEWLEDLDAEDQEADDEDMDMEMGDDDDDDDGEDGDGAEDEVDAMVSKDDDDMGVSRQSTNGDTFADAVKRSGTLPFEAYAPMLSSIFAGATPSLAGALLTLARPFEASFPSLTSAAAATDSSASGLLRGLHLRSLSVLNNLLLRLATFSPPPPSQPATEPKAQRRIAAFRAWTQGAPQKSTLDEVWKSLFEIAKGCASVPAVADAGAGIVKPAGPEGVVESIGSSVGAASPAAGQGEGGDGLSMVETCIGTMWSVARLFEGSVELSPTSNTSTPVSSPEATASEIIIALVSGYTSATTDAMRVKCILLLSTIARSASVHIQLNAYIGHFLVSILEAIPDHAAGGTTAESMLAAINGIIDTYADETSHYDEAAFRGANLLGRVRLTVFRCKALARQVDRRKQTSLRESAEEALENLQGFVQYRQSLRF</sequence>
<feature type="region of interest" description="Disordered" evidence="2">
    <location>
        <begin position="432"/>
        <end position="453"/>
    </location>
</feature>
<dbReference type="Gene3D" id="1.25.10.10">
    <property type="entry name" value="Leucine-rich Repeat Variant"/>
    <property type="match status" value="1"/>
</dbReference>
<dbReference type="PANTHER" id="PTHR13347">
    <property type="entry name" value="HEAT REPEAT-CONTAINING PROTEIN 3"/>
    <property type="match status" value="1"/>
</dbReference>
<dbReference type="SUPFAM" id="SSF48371">
    <property type="entry name" value="ARM repeat"/>
    <property type="match status" value="1"/>
</dbReference>
<name>A0A2N8UG21_9BASI</name>
<feature type="compositionally biased region" description="Low complexity" evidence="2">
    <location>
        <begin position="22"/>
        <end position="42"/>
    </location>
</feature>
<feature type="region of interest" description="Disordered" evidence="2">
    <location>
        <begin position="1"/>
        <end position="42"/>
    </location>
</feature>
<organism evidence="4 5">
    <name type="scientific">Sporisorium reilianum f. sp. reilianum</name>
    <dbReference type="NCBI Taxonomy" id="72559"/>
    <lineage>
        <taxon>Eukaryota</taxon>
        <taxon>Fungi</taxon>
        <taxon>Dikarya</taxon>
        <taxon>Basidiomycota</taxon>
        <taxon>Ustilaginomycotina</taxon>
        <taxon>Ustilaginomycetes</taxon>
        <taxon>Ustilaginales</taxon>
        <taxon>Ustilaginaceae</taxon>
        <taxon>Sporisorium</taxon>
    </lineage>
</organism>
<protein>
    <recommendedName>
        <fullName evidence="3">SYO1-like TPR repeats domain-containing protein</fullName>
    </recommendedName>
</protein>
<evidence type="ECO:0000313" key="5">
    <source>
        <dbReference type="Proteomes" id="UP000239563"/>
    </source>
</evidence>
<dbReference type="GO" id="GO:0006606">
    <property type="term" value="P:protein import into nucleus"/>
    <property type="evidence" value="ECO:0007669"/>
    <property type="project" value="TreeGrafter"/>
</dbReference>
<evidence type="ECO:0000256" key="1">
    <source>
        <dbReference type="ARBA" id="ARBA00049983"/>
    </source>
</evidence>
<dbReference type="InterPro" id="IPR016024">
    <property type="entry name" value="ARM-type_fold"/>
</dbReference>
<dbReference type="InterPro" id="IPR052616">
    <property type="entry name" value="SYO1-like"/>
</dbReference>
<dbReference type="GO" id="GO:0042273">
    <property type="term" value="P:ribosomal large subunit biogenesis"/>
    <property type="evidence" value="ECO:0007669"/>
    <property type="project" value="TreeGrafter"/>
</dbReference>
<feature type="compositionally biased region" description="Basic residues" evidence="2">
    <location>
        <begin position="11"/>
        <end position="20"/>
    </location>
</feature>
<gene>
    <name evidence="4" type="ORF">SRS1_14163</name>
</gene>
<feature type="domain" description="SYO1-like TPR repeats" evidence="3">
    <location>
        <begin position="768"/>
        <end position="1094"/>
    </location>
</feature>
<dbReference type="InterPro" id="IPR057990">
    <property type="entry name" value="TPR_SYO1"/>
</dbReference>
<evidence type="ECO:0000313" key="4">
    <source>
        <dbReference type="EMBL" id="SJX63343.1"/>
    </source>
</evidence>
<proteinExistence type="inferred from homology"/>
<dbReference type="InterPro" id="IPR011989">
    <property type="entry name" value="ARM-like"/>
</dbReference>
<dbReference type="Pfam" id="PF25567">
    <property type="entry name" value="TPR_SYO1"/>
    <property type="match status" value="1"/>
</dbReference>
<feature type="region of interest" description="Disordered" evidence="2">
    <location>
        <begin position="678"/>
        <end position="707"/>
    </location>
</feature>
<dbReference type="Proteomes" id="UP000239563">
    <property type="component" value="Chromosome VII"/>
</dbReference>
<comment type="similarity">
    <text evidence="1">Belongs to the nuclear import and ribosome assembly adapter family.</text>
</comment>
<dbReference type="PANTHER" id="PTHR13347:SF1">
    <property type="entry name" value="HEAT REPEAT-CONTAINING PROTEIN 3"/>
    <property type="match status" value="1"/>
</dbReference>